<comment type="similarity">
    <text evidence="1 8">Belongs to the cytidylate kinase family. Type 1 subfamily.</text>
</comment>
<dbReference type="GO" id="GO:0006220">
    <property type="term" value="P:pyrimidine nucleotide metabolic process"/>
    <property type="evidence" value="ECO:0007669"/>
    <property type="project" value="UniProtKB-UniRule"/>
</dbReference>
<evidence type="ECO:0000256" key="4">
    <source>
        <dbReference type="ARBA" id="ARBA00022777"/>
    </source>
</evidence>
<evidence type="ECO:0000256" key="2">
    <source>
        <dbReference type="ARBA" id="ARBA00022679"/>
    </source>
</evidence>
<comment type="subcellular location">
    <subcellularLocation>
        <location evidence="8">Cytoplasm</location>
    </subcellularLocation>
</comment>
<feature type="domain" description="Cytidylate kinase" evidence="9">
    <location>
        <begin position="47"/>
        <end position="261"/>
    </location>
</feature>
<dbReference type="Pfam" id="PF02224">
    <property type="entry name" value="Cytidylate_kin"/>
    <property type="match status" value="1"/>
</dbReference>
<keyword evidence="4 8" id="KW-0418">Kinase</keyword>
<dbReference type="SUPFAM" id="SSF52540">
    <property type="entry name" value="P-loop containing nucleoside triphosphate hydrolases"/>
    <property type="match status" value="1"/>
</dbReference>
<evidence type="ECO:0000256" key="1">
    <source>
        <dbReference type="ARBA" id="ARBA00009427"/>
    </source>
</evidence>
<feature type="binding site" evidence="8">
    <location>
        <begin position="51"/>
        <end position="59"/>
    </location>
    <ligand>
        <name>ATP</name>
        <dbReference type="ChEBI" id="CHEBI:30616"/>
    </ligand>
</feature>
<sequence length="268" mass="29340">MSGWITANRRVMIRSRVRRIRCERTTMVTNEIYPADTARNPLAGFAITVDGPTSSGKGTVAKALARKYRLKFLDTGAVYRAVAISILKKGQDPADPAVAEAAAKSLNFDFRHKGDNVFGVWVDGVEVTEEIRTLEVGQIASVVAIQPAVRAALKEFQVNYANHWKPLVGVILDGRDCGARICPQAEVKLFLTADVAERGRRRWLETSAKGDTTPLEQVIEQVAARDARDRDNTLVCEDAVVIDGTSLNQAEVLAEAVRVIEARIKTAP</sequence>
<dbReference type="InterPro" id="IPR027417">
    <property type="entry name" value="P-loop_NTPase"/>
</dbReference>
<keyword evidence="8" id="KW-0963">Cytoplasm</keyword>
<dbReference type="EMBL" id="VAFM01000002">
    <property type="protein sequence ID" value="TKW60814.1"/>
    <property type="molecule type" value="Genomic_DNA"/>
</dbReference>
<dbReference type="InterPro" id="IPR003136">
    <property type="entry name" value="Cytidylate_kin"/>
</dbReference>
<dbReference type="GO" id="GO:0005524">
    <property type="term" value="F:ATP binding"/>
    <property type="evidence" value="ECO:0007669"/>
    <property type="project" value="UniProtKB-UniRule"/>
</dbReference>
<evidence type="ECO:0000256" key="7">
    <source>
        <dbReference type="ARBA" id="ARBA00048478"/>
    </source>
</evidence>
<comment type="caution">
    <text evidence="10">The sequence shown here is derived from an EMBL/GenBank/DDBJ whole genome shotgun (WGS) entry which is preliminary data.</text>
</comment>
<protein>
    <recommendedName>
        <fullName evidence="8">Cytidylate kinase</fullName>
        <shortName evidence="8">CK</shortName>
        <ecNumber evidence="8">2.7.4.25</ecNumber>
    </recommendedName>
    <alternativeName>
        <fullName evidence="8">Cytidine monophosphate kinase</fullName>
        <shortName evidence="8">CMP kinase</shortName>
    </alternativeName>
</protein>
<dbReference type="EC" id="2.7.4.25" evidence="8"/>
<evidence type="ECO:0000256" key="5">
    <source>
        <dbReference type="ARBA" id="ARBA00022840"/>
    </source>
</evidence>
<keyword evidence="2 8" id="KW-0808">Transferase</keyword>
<name>A0A6N4R9P5_BLAVI</name>
<dbReference type="GO" id="GO:0036431">
    <property type="term" value="F:dCMP kinase activity"/>
    <property type="evidence" value="ECO:0007669"/>
    <property type="project" value="InterPro"/>
</dbReference>
<dbReference type="HAMAP" id="MF_00238">
    <property type="entry name" value="Cytidyl_kinase_type1"/>
    <property type="match status" value="1"/>
</dbReference>
<reference evidence="10 11" key="1">
    <citation type="journal article" date="2017" name="Nat. Commun.">
        <title>In situ click chemistry generation of cyclooxygenase-2 inhibitors.</title>
        <authorList>
            <person name="Bhardwaj A."/>
            <person name="Kaur J."/>
            <person name="Wuest M."/>
            <person name="Wuest F."/>
        </authorList>
    </citation>
    <scope>NUCLEOTIDE SEQUENCE [LARGE SCALE GENOMIC DNA]</scope>
    <source>
        <strain evidence="10">S2_018_000_R2_106</strain>
    </source>
</reference>
<keyword evidence="3 8" id="KW-0547">Nucleotide-binding</keyword>
<accession>A0A6N4R9P5</accession>
<evidence type="ECO:0000313" key="10">
    <source>
        <dbReference type="EMBL" id="TKW60814.1"/>
    </source>
</evidence>
<proteinExistence type="inferred from homology"/>
<comment type="catalytic activity">
    <reaction evidence="6 8">
        <text>dCMP + ATP = dCDP + ADP</text>
        <dbReference type="Rhea" id="RHEA:25094"/>
        <dbReference type="ChEBI" id="CHEBI:30616"/>
        <dbReference type="ChEBI" id="CHEBI:57566"/>
        <dbReference type="ChEBI" id="CHEBI:58593"/>
        <dbReference type="ChEBI" id="CHEBI:456216"/>
        <dbReference type="EC" id="2.7.4.25"/>
    </reaction>
</comment>
<dbReference type="CDD" id="cd02020">
    <property type="entry name" value="CMPK"/>
    <property type="match status" value="1"/>
</dbReference>
<dbReference type="Proteomes" id="UP000320948">
    <property type="component" value="Unassembled WGS sequence"/>
</dbReference>
<evidence type="ECO:0000259" key="9">
    <source>
        <dbReference type="Pfam" id="PF02224"/>
    </source>
</evidence>
<keyword evidence="5 8" id="KW-0067">ATP-binding</keyword>
<dbReference type="AlphaFoldDB" id="A0A6N4R9P5"/>
<evidence type="ECO:0000256" key="6">
    <source>
        <dbReference type="ARBA" id="ARBA00047615"/>
    </source>
</evidence>
<comment type="catalytic activity">
    <reaction evidence="7 8">
        <text>CMP + ATP = CDP + ADP</text>
        <dbReference type="Rhea" id="RHEA:11600"/>
        <dbReference type="ChEBI" id="CHEBI:30616"/>
        <dbReference type="ChEBI" id="CHEBI:58069"/>
        <dbReference type="ChEBI" id="CHEBI:60377"/>
        <dbReference type="ChEBI" id="CHEBI:456216"/>
        <dbReference type="EC" id="2.7.4.25"/>
    </reaction>
</comment>
<organism evidence="10 11">
    <name type="scientific">Blastochloris viridis</name>
    <name type="common">Rhodopseudomonas viridis</name>
    <dbReference type="NCBI Taxonomy" id="1079"/>
    <lineage>
        <taxon>Bacteria</taxon>
        <taxon>Pseudomonadati</taxon>
        <taxon>Pseudomonadota</taxon>
        <taxon>Alphaproteobacteria</taxon>
        <taxon>Hyphomicrobiales</taxon>
        <taxon>Blastochloridaceae</taxon>
        <taxon>Blastochloris</taxon>
    </lineage>
</organism>
<dbReference type="NCBIfam" id="TIGR00017">
    <property type="entry name" value="cmk"/>
    <property type="match status" value="1"/>
</dbReference>
<evidence type="ECO:0000256" key="8">
    <source>
        <dbReference type="HAMAP-Rule" id="MF_00238"/>
    </source>
</evidence>
<gene>
    <name evidence="8" type="primary">cmk</name>
    <name evidence="10" type="ORF">DI628_07955</name>
</gene>
<evidence type="ECO:0000313" key="11">
    <source>
        <dbReference type="Proteomes" id="UP000320948"/>
    </source>
</evidence>
<dbReference type="GO" id="GO:0005737">
    <property type="term" value="C:cytoplasm"/>
    <property type="evidence" value="ECO:0007669"/>
    <property type="project" value="UniProtKB-SubCell"/>
</dbReference>
<evidence type="ECO:0000256" key="3">
    <source>
        <dbReference type="ARBA" id="ARBA00022741"/>
    </source>
</evidence>
<dbReference type="Gene3D" id="3.40.50.300">
    <property type="entry name" value="P-loop containing nucleotide triphosphate hydrolases"/>
    <property type="match status" value="1"/>
</dbReference>
<dbReference type="InterPro" id="IPR011994">
    <property type="entry name" value="Cytidylate_kinase_dom"/>
</dbReference>